<comment type="cofactor">
    <cofactor evidence="1">
        <name>Mn(2+)</name>
        <dbReference type="ChEBI" id="CHEBI:29035"/>
    </cofactor>
</comment>
<dbReference type="Gene3D" id="3.90.79.10">
    <property type="entry name" value="Nucleoside Triphosphate Pyrophosphohydrolase"/>
    <property type="match status" value="1"/>
</dbReference>
<dbReference type="SUPFAM" id="SSF55811">
    <property type="entry name" value="Nudix"/>
    <property type="match status" value="1"/>
</dbReference>
<dbReference type="InterPro" id="IPR015797">
    <property type="entry name" value="NUDIX_hydrolase-like_dom_sf"/>
</dbReference>
<name>A0A1E1F0G3_9SPHN</name>
<comment type="cofactor">
    <cofactor evidence="4">
        <name>a divalent metal cation</name>
        <dbReference type="ChEBI" id="CHEBI:60240"/>
    </cofactor>
</comment>
<dbReference type="GO" id="GO:0006753">
    <property type="term" value="P:nucleoside phosphate metabolic process"/>
    <property type="evidence" value="ECO:0007669"/>
    <property type="project" value="TreeGrafter"/>
</dbReference>
<dbReference type="EMBL" id="AP017655">
    <property type="protein sequence ID" value="BAV64009.1"/>
    <property type="molecule type" value="Genomic_DNA"/>
</dbReference>
<sequence length="158" mass="18186">MPQNEEPGYRPCVGVMLVNMDGLVFVGQRIDNRAEAWQMPQGGIDEGEDAKAAALRELGEETGIVHRHVEIIAKARDEHFYDLPPELIGQIWGGKYRGQRQTWFLARFLGEDSDIDIATPHPEFRAWKWTAPETLPDLIVPFKRKLYRDIVQEFRSLI</sequence>
<feature type="short sequence motif" description="Nudix box" evidence="4">
    <location>
        <begin position="42"/>
        <end position="63"/>
    </location>
</feature>
<dbReference type="PROSITE" id="PS00893">
    <property type="entry name" value="NUDIX_BOX"/>
    <property type="match status" value="1"/>
</dbReference>
<dbReference type="GO" id="GO:0008893">
    <property type="term" value="F:guanosine-3',5'-bis(diphosphate) 3'-diphosphatase activity"/>
    <property type="evidence" value="ECO:0007669"/>
    <property type="project" value="TreeGrafter"/>
</dbReference>
<evidence type="ECO:0000259" key="5">
    <source>
        <dbReference type="PROSITE" id="PS51462"/>
    </source>
</evidence>
<dbReference type="HAMAP" id="MF_00298">
    <property type="entry name" value="Nudix_RppH"/>
    <property type="match status" value="1"/>
</dbReference>
<evidence type="ECO:0000256" key="2">
    <source>
        <dbReference type="ARBA" id="ARBA00001946"/>
    </source>
</evidence>
<protein>
    <recommendedName>
        <fullName evidence="4">RNA pyrophosphohydrolase</fullName>
        <ecNumber evidence="4">3.6.1.-</ecNumber>
    </recommendedName>
    <alternativeName>
        <fullName evidence="4">(Di)nucleoside polyphosphate hydrolase</fullName>
    </alternativeName>
</protein>
<evidence type="ECO:0000256" key="3">
    <source>
        <dbReference type="ARBA" id="ARBA00022801"/>
    </source>
</evidence>
<dbReference type="PANTHER" id="PTHR11839">
    <property type="entry name" value="UDP/ADP-SUGAR PYROPHOSPHATASE"/>
    <property type="match status" value="1"/>
</dbReference>
<comment type="cofactor">
    <cofactor evidence="2">
        <name>Mg(2+)</name>
        <dbReference type="ChEBI" id="CHEBI:18420"/>
    </cofactor>
</comment>
<comment type="similarity">
    <text evidence="4">Belongs to the Nudix hydrolase family. RppH subfamily.</text>
</comment>
<proteinExistence type="inferred from homology"/>
<evidence type="ECO:0000256" key="1">
    <source>
        <dbReference type="ARBA" id="ARBA00001936"/>
    </source>
</evidence>
<dbReference type="Pfam" id="PF00293">
    <property type="entry name" value="NUDIX"/>
    <property type="match status" value="1"/>
</dbReference>
<dbReference type="AlphaFoldDB" id="A0A1E1F0G3"/>
<dbReference type="InterPro" id="IPR022927">
    <property type="entry name" value="RppH"/>
</dbReference>
<feature type="domain" description="Nudix hydrolase" evidence="5">
    <location>
        <begin position="8"/>
        <end position="152"/>
    </location>
</feature>
<dbReference type="EC" id="3.6.1.-" evidence="4"/>
<evidence type="ECO:0000313" key="7">
    <source>
        <dbReference type="Proteomes" id="UP000218272"/>
    </source>
</evidence>
<reference evidence="6 7" key="1">
    <citation type="submission" date="2016-10" db="EMBL/GenBank/DDBJ databases">
        <title>Complete Genome Sequence of the Nonylphenol-Degrading Bacterium Sphingobium cloacae JCM 10874T.</title>
        <authorList>
            <person name="Ootsuka M."/>
            <person name="Nishizawa T."/>
            <person name="Ohta H."/>
        </authorList>
    </citation>
    <scope>NUCLEOTIDE SEQUENCE [LARGE SCALE GENOMIC DNA]</scope>
    <source>
        <strain evidence="6 7">JCM 10874</strain>
    </source>
</reference>
<dbReference type="KEGG" id="sclo:SCLO_1009690"/>
<dbReference type="InterPro" id="IPR020476">
    <property type="entry name" value="Nudix_hydrolase"/>
</dbReference>
<comment type="function">
    <text evidence="4">Accelerates the degradation of transcripts by removing pyrophosphate from the 5'-end of triphosphorylated RNA, leading to a more labile monophosphorylated state that can stimulate subsequent ribonuclease cleavage.</text>
</comment>
<evidence type="ECO:0000313" key="6">
    <source>
        <dbReference type="EMBL" id="BAV64009.1"/>
    </source>
</evidence>
<dbReference type="NCBIfam" id="NF001938">
    <property type="entry name" value="PRK00714.1-5"/>
    <property type="match status" value="1"/>
</dbReference>
<dbReference type="Proteomes" id="UP000218272">
    <property type="component" value="Chromosome SCLO_1"/>
</dbReference>
<accession>A0A1E1F0G3</accession>
<gene>
    <name evidence="4" type="primary">rppH</name>
    <name evidence="4" type="synonym">nudH</name>
    <name evidence="6" type="ORF">SCLO_1009690</name>
</gene>
<dbReference type="GO" id="GO:0034432">
    <property type="term" value="F:bis(5'-adenosyl)-pentaphosphatase activity"/>
    <property type="evidence" value="ECO:0007669"/>
    <property type="project" value="TreeGrafter"/>
</dbReference>
<dbReference type="OrthoDB" id="9816040at2"/>
<dbReference type="PRINTS" id="PR00502">
    <property type="entry name" value="NUDIXFAMILY"/>
</dbReference>
<dbReference type="RefSeq" id="WP_066517472.1">
    <property type="nucleotide sequence ID" value="NZ_AP017655.1"/>
</dbReference>
<dbReference type="CDD" id="cd03671">
    <property type="entry name" value="NUDIX_Ap4A_hydrolase_plant_like"/>
    <property type="match status" value="1"/>
</dbReference>
<keyword evidence="3 4" id="KW-0378">Hydrolase</keyword>
<keyword evidence="7" id="KW-1185">Reference proteome</keyword>
<organism evidence="6 7">
    <name type="scientific">Sphingobium cloacae</name>
    <dbReference type="NCBI Taxonomy" id="120107"/>
    <lineage>
        <taxon>Bacteria</taxon>
        <taxon>Pseudomonadati</taxon>
        <taxon>Pseudomonadota</taxon>
        <taxon>Alphaproteobacteria</taxon>
        <taxon>Sphingomonadales</taxon>
        <taxon>Sphingomonadaceae</taxon>
        <taxon>Sphingobium</taxon>
    </lineage>
</organism>
<dbReference type="PROSITE" id="PS51462">
    <property type="entry name" value="NUDIX"/>
    <property type="match status" value="1"/>
</dbReference>
<evidence type="ECO:0000256" key="4">
    <source>
        <dbReference type="HAMAP-Rule" id="MF_00298"/>
    </source>
</evidence>
<dbReference type="GO" id="GO:0019693">
    <property type="term" value="P:ribose phosphate metabolic process"/>
    <property type="evidence" value="ECO:0007669"/>
    <property type="project" value="TreeGrafter"/>
</dbReference>
<dbReference type="InterPro" id="IPR000086">
    <property type="entry name" value="NUDIX_hydrolase_dom"/>
</dbReference>
<dbReference type="InterPro" id="IPR020084">
    <property type="entry name" value="NUDIX_hydrolase_CS"/>
</dbReference>
<dbReference type="PANTHER" id="PTHR11839:SF22">
    <property type="entry name" value="NUDIX HYDROLASE 26, CHLOROPLASTIC"/>
    <property type="match status" value="1"/>
</dbReference>